<evidence type="ECO:0000313" key="2">
    <source>
        <dbReference type="Proteomes" id="UP000237347"/>
    </source>
</evidence>
<name>A0AAW0KSU8_QUESU</name>
<keyword evidence="2" id="KW-1185">Reference proteome</keyword>
<accession>A0AAW0KSU8</accession>
<organism evidence="1 2">
    <name type="scientific">Quercus suber</name>
    <name type="common">Cork oak</name>
    <dbReference type="NCBI Taxonomy" id="58331"/>
    <lineage>
        <taxon>Eukaryota</taxon>
        <taxon>Viridiplantae</taxon>
        <taxon>Streptophyta</taxon>
        <taxon>Embryophyta</taxon>
        <taxon>Tracheophyta</taxon>
        <taxon>Spermatophyta</taxon>
        <taxon>Magnoliopsida</taxon>
        <taxon>eudicotyledons</taxon>
        <taxon>Gunneridae</taxon>
        <taxon>Pentapetalae</taxon>
        <taxon>rosids</taxon>
        <taxon>fabids</taxon>
        <taxon>Fagales</taxon>
        <taxon>Fagaceae</taxon>
        <taxon>Quercus</taxon>
    </lineage>
</organism>
<dbReference type="EMBL" id="PKMF04000239">
    <property type="protein sequence ID" value="KAK7841528.1"/>
    <property type="molecule type" value="Genomic_DNA"/>
</dbReference>
<comment type="caution">
    <text evidence="1">The sequence shown here is derived from an EMBL/GenBank/DDBJ whole genome shotgun (WGS) entry which is preliminary data.</text>
</comment>
<gene>
    <name evidence="1" type="ORF">CFP56_015328</name>
</gene>
<evidence type="ECO:0000313" key="1">
    <source>
        <dbReference type="EMBL" id="KAK7841528.1"/>
    </source>
</evidence>
<proteinExistence type="predicted"/>
<protein>
    <submittedName>
        <fullName evidence="1">Uncharacterized protein</fullName>
    </submittedName>
</protein>
<reference evidence="1 2" key="1">
    <citation type="journal article" date="2018" name="Sci. Data">
        <title>The draft genome sequence of cork oak.</title>
        <authorList>
            <person name="Ramos A.M."/>
            <person name="Usie A."/>
            <person name="Barbosa P."/>
            <person name="Barros P.M."/>
            <person name="Capote T."/>
            <person name="Chaves I."/>
            <person name="Simoes F."/>
            <person name="Abreu I."/>
            <person name="Carrasquinho I."/>
            <person name="Faro C."/>
            <person name="Guimaraes J.B."/>
            <person name="Mendonca D."/>
            <person name="Nobrega F."/>
            <person name="Rodrigues L."/>
            <person name="Saibo N.J.M."/>
            <person name="Varela M.C."/>
            <person name="Egas C."/>
            <person name="Matos J."/>
            <person name="Miguel C.M."/>
            <person name="Oliveira M.M."/>
            <person name="Ricardo C.P."/>
            <person name="Goncalves S."/>
        </authorList>
    </citation>
    <scope>NUCLEOTIDE SEQUENCE [LARGE SCALE GENOMIC DNA]</scope>
    <source>
        <strain evidence="2">cv. HL8</strain>
    </source>
</reference>
<sequence length="71" mass="8520">MLAMTYRYLSMQLRGRRFIQSKMPIFFFNSFIDPPCIYIDPQPSYRSIQTKLQAIKNVLYTKGSLIFLRVY</sequence>
<dbReference type="Proteomes" id="UP000237347">
    <property type="component" value="Unassembled WGS sequence"/>
</dbReference>
<dbReference type="AlphaFoldDB" id="A0AAW0KSU8"/>